<protein>
    <recommendedName>
        <fullName evidence="2">VOC domain-containing protein</fullName>
    </recommendedName>
</protein>
<comment type="similarity">
    <text evidence="1">Belongs to the glyoxalase I family.</text>
</comment>
<feature type="domain" description="VOC" evidence="2">
    <location>
        <begin position="8"/>
        <end position="163"/>
    </location>
</feature>
<dbReference type="AlphaFoldDB" id="A0A3M7B4K3"/>
<dbReference type="InterPro" id="IPR050383">
    <property type="entry name" value="GlyoxalaseI/FosfomycinResist"/>
</dbReference>
<proteinExistence type="inferred from homology"/>
<dbReference type="CDD" id="cd07253">
    <property type="entry name" value="GLOD5"/>
    <property type="match status" value="1"/>
</dbReference>
<dbReference type="SUPFAM" id="SSF54593">
    <property type="entry name" value="Glyoxalase/Bleomycin resistance protein/Dihydroxybiphenyl dioxygenase"/>
    <property type="match status" value="1"/>
</dbReference>
<dbReference type="EMBL" id="QWIM01000431">
    <property type="protein sequence ID" value="RMY34732.1"/>
    <property type="molecule type" value="Genomic_DNA"/>
</dbReference>
<organism evidence="3 4">
    <name type="scientific">Hortaea werneckii</name>
    <name type="common">Black yeast</name>
    <name type="synonym">Cladosporium werneckii</name>
    <dbReference type="NCBI Taxonomy" id="91943"/>
    <lineage>
        <taxon>Eukaryota</taxon>
        <taxon>Fungi</taxon>
        <taxon>Dikarya</taxon>
        <taxon>Ascomycota</taxon>
        <taxon>Pezizomycotina</taxon>
        <taxon>Dothideomycetes</taxon>
        <taxon>Dothideomycetidae</taxon>
        <taxon>Mycosphaerellales</taxon>
        <taxon>Teratosphaeriaceae</taxon>
        <taxon>Hortaea</taxon>
    </lineage>
</organism>
<comment type="caution">
    <text evidence="3">The sequence shown here is derived from an EMBL/GenBank/DDBJ whole genome shotgun (WGS) entry which is preliminary data.</text>
</comment>
<dbReference type="Pfam" id="PF00903">
    <property type="entry name" value="Glyoxalase"/>
    <property type="match status" value="1"/>
</dbReference>
<dbReference type="PANTHER" id="PTHR21366">
    <property type="entry name" value="GLYOXALASE FAMILY PROTEIN"/>
    <property type="match status" value="1"/>
</dbReference>
<dbReference type="PANTHER" id="PTHR21366:SF14">
    <property type="entry name" value="GLYOXALASE DOMAIN-CONTAINING PROTEIN 5"/>
    <property type="match status" value="1"/>
</dbReference>
<name>A0A3M7B4K3_HORWE</name>
<gene>
    <name evidence="3" type="ORF">D0866_05068</name>
</gene>
<reference evidence="3 4" key="1">
    <citation type="journal article" date="2018" name="BMC Genomics">
        <title>Genomic evidence for intraspecific hybridization in a clonal and extremely halotolerant yeast.</title>
        <authorList>
            <person name="Gostincar C."/>
            <person name="Stajich J.E."/>
            <person name="Zupancic J."/>
            <person name="Zalar P."/>
            <person name="Gunde-Cimerman N."/>
        </authorList>
    </citation>
    <scope>NUCLEOTIDE SEQUENCE [LARGE SCALE GENOMIC DNA]</scope>
    <source>
        <strain evidence="3 4">EXF-6651</strain>
    </source>
</reference>
<sequence length="166" mass="18341">MASFAVKALDHVVLTCKHIPKTIDFYTTRLGMKHEMFGPAEQQRSSHALTFGSQKINLHQSGAEFEPKAQNVQPGSGDLCFTTEHPIEKVLTTWQAAGVEVKQPLVSSSLFPRRIAVKEDVGLKLITQVLEGGKVVDRTGAVGRLRSVYCRDPDGNLIEYVDPHFP</sequence>
<evidence type="ECO:0000259" key="2">
    <source>
        <dbReference type="PROSITE" id="PS51819"/>
    </source>
</evidence>
<evidence type="ECO:0000313" key="4">
    <source>
        <dbReference type="Proteomes" id="UP000276864"/>
    </source>
</evidence>
<evidence type="ECO:0000256" key="1">
    <source>
        <dbReference type="ARBA" id="ARBA00010363"/>
    </source>
</evidence>
<dbReference type="Gene3D" id="3.10.180.10">
    <property type="entry name" value="2,3-Dihydroxybiphenyl 1,2-Dioxygenase, domain 1"/>
    <property type="match status" value="1"/>
</dbReference>
<dbReference type="Proteomes" id="UP000276864">
    <property type="component" value="Unassembled WGS sequence"/>
</dbReference>
<dbReference type="InterPro" id="IPR037523">
    <property type="entry name" value="VOC_core"/>
</dbReference>
<accession>A0A3M7B4K3</accession>
<dbReference type="PROSITE" id="PS51819">
    <property type="entry name" value="VOC"/>
    <property type="match status" value="1"/>
</dbReference>
<dbReference type="InterPro" id="IPR004360">
    <property type="entry name" value="Glyas_Fos-R_dOase_dom"/>
</dbReference>
<evidence type="ECO:0000313" key="3">
    <source>
        <dbReference type="EMBL" id="RMY34732.1"/>
    </source>
</evidence>
<dbReference type="InterPro" id="IPR029068">
    <property type="entry name" value="Glyas_Bleomycin-R_OHBP_Dase"/>
</dbReference>